<feature type="repeat" description="TPR" evidence="2">
    <location>
        <begin position="444"/>
        <end position="477"/>
    </location>
</feature>
<dbReference type="InterPro" id="IPR036280">
    <property type="entry name" value="Multihaem_cyt_sf"/>
</dbReference>
<keyword evidence="2" id="KW-0802">TPR repeat</keyword>
<protein>
    <recommendedName>
        <fullName evidence="5">Tetratricopeptide repeat protein</fullName>
    </recommendedName>
</protein>
<reference evidence="3" key="2">
    <citation type="submission" date="2020-09" db="EMBL/GenBank/DDBJ databases">
        <authorList>
            <person name="Sun Q."/>
            <person name="Zhou Y."/>
        </authorList>
    </citation>
    <scope>NUCLEOTIDE SEQUENCE</scope>
    <source>
        <strain evidence="3">CGMCC 1.12997</strain>
    </source>
</reference>
<comment type="caution">
    <text evidence="3">The sequence shown here is derived from an EMBL/GenBank/DDBJ whole genome shotgun (WGS) entry which is preliminary data.</text>
</comment>
<dbReference type="Proteomes" id="UP000647241">
    <property type="component" value="Unassembled WGS sequence"/>
</dbReference>
<evidence type="ECO:0008006" key="5">
    <source>
        <dbReference type="Google" id="ProtNLM"/>
    </source>
</evidence>
<evidence type="ECO:0000256" key="1">
    <source>
        <dbReference type="ARBA" id="ARBA00022729"/>
    </source>
</evidence>
<dbReference type="CDD" id="cd08168">
    <property type="entry name" value="Cytochrom_C3"/>
    <property type="match status" value="1"/>
</dbReference>
<organism evidence="3 4">
    <name type="scientific">Edaphobacter dinghuensis</name>
    <dbReference type="NCBI Taxonomy" id="1560005"/>
    <lineage>
        <taxon>Bacteria</taxon>
        <taxon>Pseudomonadati</taxon>
        <taxon>Acidobacteriota</taxon>
        <taxon>Terriglobia</taxon>
        <taxon>Terriglobales</taxon>
        <taxon>Acidobacteriaceae</taxon>
        <taxon>Edaphobacter</taxon>
    </lineage>
</organism>
<evidence type="ECO:0000313" key="4">
    <source>
        <dbReference type="Proteomes" id="UP000647241"/>
    </source>
</evidence>
<dbReference type="SUPFAM" id="SSF48695">
    <property type="entry name" value="Multiheme cytochromes"/>
    <property type="match status" value="1"/>
</dbReference>
<gene>
    <name evidence="3" type="ORF">GCM10011585_00970</name>
</gene>
<dbReference type="SUPFAM" id="SSF48452">
    <property type="entry name" value="TPR-like"/>
    <property type="match status" value="1"/>
</dbReference>
<dbReference type="Pfam" id="PF13432">
    <property type="entry name" value="TPR_16"/>
    <property type="match status" value="1"/>
</dbReference>
<dbReference type="PANTHER" id="PTHR35038:SF8">
    <property type="entry name" value="C-TYPE POLYHEME CYTOCHROME OMCC"/>
    <property type="match status" value="1"/>
</dbReference>
<accession>A0A917GZR0</accession>
<keyword evidence="1" id="KW-0732">Signal</keyword>
<dbReference type="PROSITE" id="PS50005">
    <property type="entry name" value="TPR"/>
    <property type="match status" value="1"/>
</dbReference>
<dbReference type="EMBL" id="BMGT01000001">
    <property type="protein sequence ID" value="GGG63271.1"/>
    <property type="molecule type" value="Genomic_DNA"/>
</dbReference>
<name>A0A917GZR0_9BACT</name>
<sequence length="527" mass="58202">MSPITPALIKNISSSATYDNPQLKRRFEVFTRDGKLYQSEYGLDADGKESFRDTHQLEWIIGAGVNGFGAILQDDHHLFQAPLSFYSKAMDWEPSPGYEFADLGFNRPITPGCISCHSGRPNAVAGTNGKFEATPFSQLAIGCERCHGPGAAHVQLMSGEPVHSSGKGPLSDTMIINPARLTPYMADNICMACHQAGDVRVLKPGKTYRDIRPGLPLDETLSILMVPPTPEAPPSKDHVDHYYSMTLSKCYRASKGKLSCITCHDPHIEPSREEAPAYFNSKCLTCHTRQSCKLPLETRMQQKPADNCIGCHMPQRDIQVISHSTATNHRIVATPDEPFPDVTFMQTTAALPNLIHINPAHRSVSGQQADPLPLLTLLQAYGELAQDKPEYVASYLKVLSQLEQTQPNDPLVQAALGRRDLKDGNFSNAADHLRRSLQAGPAVATTYADLADALTHLGQTAEARPLIEKAIQLDPFNPITKKMLVVNLIQAKQYPEAKKSLEDYLKVFPQDDFMRQMLHRAESTTQP</sequence>
<dbReference type="InterPro" id="IPR011990">
    <property type="entry name" value="TPR-like_helical_dom_sf"/>
</dbReference>
<evidence type="ECO:0000256" key="2">
    <source>
        <dbReference type="PROSITE-ProRule" id="PRU00339"/>
    </source>
</evidence>
<keyword evidence="4" id="KW-1185">Reference proteome</keyword>
<dbReference type="PANTHER" id="PTHR35038">
    <property type="entry name" value="DISSIMILATORY SULFITE REDUCTASE SIRA"/>
    <property type="match status" value="1"/>
</dbReference>
<dbReference type="InterPro" id="IPR019734">
    <property type="entry name" value="TPR_rpt"/>
</dbReference>
<proteinExistence type="predicted"/>
<dbReference type="Gene3D" id="1.25.40.10">
    <property type="entry name" value="Tetratricopeptide repeat domain"/>
    <property type="match status" value="1"/>
</dbReference>
<dbReference type="InterPro" id="IPR051829">
    <property type="entry name" value="Multiheme_Cytochr_ET"/>
</dbReference>
<evidence type="ECO:0000313" key="3">
    <source>
        <dbReference type="EMBL" id="GGG63271.1"/>
    </source>
</evidence>
<reference evidence="3" key="1">
    <citation type="journal article" date="2014" name="Int. J. Syst. Evol. Microbiol.">
        <title>Complete genome sequence of Corynebacterium casei LMG S-19264T (=DSM 44701T), isolated from a smear-ripened cheese.</title>
        <authorList>
            <consortium name="US DOE Joint Genome Institute (JGI-PGF)"/>
            <person name="Walter F."/>
            <person name="Albersmeier A."/>
            <person name="Kalinowski J."/>
            <person name="Ruckert C."/>
        </authorList>
    </citation>
    <scope>NUCLEOTIDE SEQUENCE</scope>
    <source>
        <strain evidence="3">CGMCC 1.12997</strain>
    </source>
</reference>
<dbReference type="AlphaFoldDB" id="A0A917GZR0"/>
<dbReference type="Gene3D" id="1.10.1130.10">
    <property type="entry name" value="Flavocytochrome C3, Chain A"/>
    <property type="match status" value="1"/>
</dbReference>